<dbReference type="Proteomes" id="UP000438182">
    <property type="component" value="Unassembled WGS sequence"/>
</dbReference>
<dbReference type="RefSeq" id="WP_160424901.1">
    <property type="nucleotide sequence ID" value="NZ_WSTA01000045.1"/>
</dbReference>
<protein>
    <submittedName>
        <fullName evidence="2">Uncharacterized protein</fullName>
    </submittedName>
</protein>
<keyword evidence="1" id="KW-0472">Membrane</keyword>
<evidence type="ECO:0000256" key="1">
    <source>
        <dbReference type="SAM" id="Phobius"/>
    </source>
</evidence>
<reference evidence="2 3" key="1">
    <citation type="submission" date="2019-12" db="EMBL/GenBank/DDBJ databases">
        <authorList>
            <person name="Kim Y.S."/>
        </authorList>
    </citation>
    <scope>NUCLEOTIDE SEQUENCE [LARGE SCALE GENOMIC DNA]</scope>
    <source>
        <strain evidence="2 3">MMS17-SY077</strain>
    </source>
</reference>
<evidence type="ECO:0000313" key="2">
    <source>
        <dbReference type="EMBL" id="MWB99031.1"/>
    </source>
</evidence>
<evidence type="ECO:0000313" key="3">
    <source>
        <dbReference type="Proteomes" id="UP000438182"/>
    </source>
</evidence>
<name>A0A6I4NXX9_9MICO</name>
<proteinExistence type="predicted"/>
<comment type="caution">
    <text evidence="2">The sequence shown here is derived from an EMBL/GenBank/DDBJ whole genome shotgun (WGS) entry which is preliminary data.</text>
</comment>
<keyword evidence="3" id="KW-1185">Reference proteome</keyword>
<keyword evidence="1" id="KW-1133">Transmembrane helix</keyword>
<organism evidence="2 3">
    <name type="scientific">Agromyces seonyuensis</name>
    <dbReference type="NCBI Taxonomy" id="2662446"/>
    <lineage>
        <taxon>Bacteria</taxon>
        <taxon>Bacillati</taxon>
        <taxon>Actinomycetota</taxon>
        <taxon>Actinomycetes</taxon>
        <taxon>Micrococcales</taxon>
        <taxon>Microbacteriaceae</taxon>
        <taxon>Agromyces</taxon>
    </lineage>
</organism>
<feature type="transmembrane region" description="Helical" evidence="1">
    <location>
        <begin position="12"/>
        <end position="35"/>
    </location>
</feature>
<accession>A0A6I4NXX9</accession>
<gene>
    <name evidence="2" type="ORF">GB864_10795</name>
</gene>
<dbReference type="AlphaFoldDB" id="A0A6I4NXX9"/>
<keyword evidence="1" id="KW-0812">Transmembrane</keyword>
<dbReference type="EMBL" id="WSTA01000045">
    <property type="protein sequence ID" value="MWB99031.1"/>
    <property type="molecule type" value="Genomic_DNA"/>
</dbReference>
<sequence>MAESAETPWVQSNLGASIFGGAVVLILGALGNTLVEDMPNWLRWVVTAGAVLIGLMLFSAINETWRNRVWVRIGSSVAGLRPVRIVTLRKKVAEAESAAEKRYNEALQARAESPSPPAWTIRYDRRMGHDEFDNDTFWLTNMGFPVTEVEVVGDSEFIELPHRVIFQAHENGTGRWFAGNITERGRREGVTLTITHRNRHGEPGSFDYQLEPETIAEMKLETREEAYARGKADGNVEGHTLGVEAGRRSLQSEIDAQRAKPVRKPRWAVMQTTSGTWALTNNSDGAVATAVTLDAAPTDFTFHSAADWEHLTGIAGQTFQGQALGAGGHVAFTVEWNDVNGIRQSTSIHWYPPPAIYGGPISVGGGNPIPDF</sequence>
<feature type="transmembrane region" description="Helical" evidence="1">
    <location>
        <begin position="41"/>
        <end position="61"/>
    </location>
</feature>